<proteinExistence type="predicted"/>
<name>A0A914UPZ9_9BILA</name>
<reference evidence="2" key="1">
    <citation type="submission" date="2022-11" db="UniProtKB">
        <authorList>
            <consortium name="WormBaseParasite"/>
        </authorList>
    </citation>
    <scope>IDENTIFICATION</scope>
</reference>
<accession>A0A914UPZ9</accession>
<evidence type="ECO:0000313" key="1">
    <source>
        <dbReference type="Proteomes" id="UP000887566"/>
    </source>
</evidence>
<keyword evidence="1" id="KW-1185">Reference proteome</keyword>
<dbReference type="WBParaSite" id="PSAMB.scaffold1160size35109.g11400.t1">
    <property type="protein sequence ID" value="PSAMB.scaffold1160size35109.g11400.t1"/>
    <property type="gene ID" value="PSAMB.scaffold1160size35109.g11400"/>
</dbReference>
<sequence length="94" mass="10100">MSTRKRALTSSATVIHSGGLSYQPIRVEGMVLAGAERPTHSCEDDTVGLLGMLHLLSQQLVAEKPDTFVPAVVSHDVSFSSLFPSKSTLQSECR</sequence>
<dbReference type="Proteomes" id="UP000887566">
    <property type="component" value="Unplaced"/>
</dbReference>
<organism evidence="1 2">
    <name type="scientific">Plectus sambesii</name>
    <dbReference type="NCBI Taxonomy" id="2011161"/>
    <lineage>
        <taxon>Eukaryota</taxon>
        <taxon>Metazoa</taxon>
        <taxon>Ecdysozoa</taxon>
        <taxon>Nematoda</taxon>
        <taxon>Chromadorea</taxon>
        <taxon>Plectida</taxon>
        <taxon>Plectina</taxon>
        <taxon>Plectoidea</taxon>
        <taxon>Plectidae</taxon>
        <taxon>Plectus</taxon>
    </lineage>
</organism>
<dbReference type="AlphaFoldDB" id="A0A914UPZ9"/>
<evidence type="ECO:0000313" key="2">
    <source>
        <dbReference type="WBParaSite" id="PSAMB.scaffold1160size35109.g11400.t1"/>
    </source>
</evidence>
<protein>
    <submittedName>
        <fullName evidence="2">Uncharacterized protein</fullName>
    </submittedName>
</protein>